<gene>
    <name evidence="1" type="ORF">M422DRAFT_29927</name>
</gene>
<name>A0A0C9UQ76_SPHS4</name>
<dbReference type="AlphaFoldDB" id="A0A0C9UQ76"/>
<sequence>MDTWFPQQRLGFFFFVFFFFLWSAFARLAWLVGICIWNNVADRGVPVQERISGVAFGL</sequence>
<dbReference type="HOGENOM" id="CLU_2980600_0_0_1"/>
<organism evidence="1 2">
    <name type="scientific">Sphaerobolus stellatus (strain SS14)</name>
    <dbReference type="NCBI Taxonomy" id="990650"/>
    <lineage>
        <taxon>Eukaryota</taxon>
        <taxon>Fungi</taxon>
        <taxon>Dikarya</taxon>
        <taxon>Basidiomycota</taxon>
        <taxon>Agaricomycotina</taxon>
        <taxon>Agaricomycetes</taxon>
        <taxon>Phallomycetidae</taxon>
        <taxon>Geastrales</taxon>
        <taxon>Sphaerobolaceae</taxon>
        <taxon>Sphaerobolus</taxon>
    </lineage>
</organism>
<proteinExistence type="predicted"/>
<protein>
    <submittedName>
        <fullName evidence="1">Uncharacterized protein</fullName>
    </submittedName>
</protein>
<keyword evidence="2" id="KW-1185">Reference proteome</keyword>
<dbReference type="Proteomes" id="UP000054279">
    <property type="component" value="Unassembled WGS sequence"/>
</dbReference>
<accession>A0A0C9UQ76</accession>
<evidence type="ECO:0000313" key="2">
    <source>
        <dbReference type="Proteomes" id="UP000054279"/>
    </source>
</evidence>
<evidence type="ECO:0000313" key="1">
    <source>
        <dbReference type="EMBL" id="KIJ45073.1"/>
    </source>
</evidence>
<reference evidence="1 2" key="1">
    <citation type="submission" date="2014-06" db="EMBL/GenBank/DDBJ databases">
        <title>Evolutionary Origins and Diversification of the Mycorrhizal Mutualists.</title>
        <authorList>
            <consortium name="DOE Joint Genome Institute"/>
            <consortium name="Mycorrhizal Genomics Consortium"/>
            <person name="Kohler A."/>
            <person name="Kuo A."/>
            <person name="Nagy L.G."/>
            <person name="Floudas D."/>
            <person name="Copeland A."/>
            <person name="Barry K.W."/>
            <person name="Cichocki N."/>
            <person name="Veneault-Fourrey C."/>
            <person name="LaButti K."/>
            <person name="Lindquist E.A."/>
            <person name="Lipzen A."/>
            <person name="Lundell T."/>
            <person name="Morin E."/>
            <person name="Murat C."/>
            <person name="Riley R."/>
            <person name="Ohm R."/>
            <person name="Sun H."/>
            <person name="Tunlid A."/>
            <person name="Henrissat B."/>
            <person name="Grigoriev I.V."/>
            <person name="Hibbett D.S."/>
            <person name="Martin F."/>
        </authorList>
    </citation>
    <scope>NUCLEOTIDE SEQUENCE [LARGE SCALE GENOMIC DNA]</scope>
    <source>
        <strain evidence="1 2">SS14</strain>
    </source>
</reference>
<dbReference type="EMBL" id="KN837113">
    <property type="protein sequence ID" value="KIJ45073.1"/>
    <property type="molecule type" value="Genomic_DNA"/>
</dbReference>